<dbReference type="Proteomes" id="UP000305222">
    <property type="component" value="Unassembled WGS sequence"/>
</dbReference>
<protein>
    <submittedName>
        <fullName evidence="1">YdcF family protein</fullName>
    </submittedName>
</protein>
<feature type="non-terminal residue" evidence="1">
    <location>
        <position position="1"/>
    </location>
</feature>
<dbReference type="AlphaFoldDB" id="A0A4V5TTI8"/>
<reference evidence="1 2" key="1">
    <citation type="journal article" date="2019" name="Environ. Microbiol.">
        <title>An active ?-lactamase is a part of an orchestrated cell wall stress resistance network of Bacillus subtilis and related rhizosphere species.</title>
        <authorList>
            <person name="Bucher T."/>
            <person name="Keren-Paz A."/>
            <person name="Hausser J."/>
            <person name="Olender T."/>
            <person name="Cytryn E."/>
            <person name="Kolodkin-Gal I."/>
        </authorList>
    </citation>
    <scope>NUCLEOTIDE SEQUENCE [LARGE SCALE GENOMIC DNA]</scope>
    <source>
        <strain evidence="1 2">I5</strain>
    </source>
</reference>
<organism evidence="1 2">
    <name type="scientific">Bacillus wiedmannii</name>
    <dbReference type="NCBI Taxonomy" id="1890302"/>
    <lineage>
        <taxon>Bacteria</taxon>
        <taxon>Bacillati</taxon>
        <taxon>Bacillota</taxon>
        <taxon>Bacilli</taxon>
        <taxon>Bacillales</taxon>
        <taxon>Bacillaceae</taxon>
        <taxon>Bacillus</taxon>
        <taxon>Bacillus cereus group</taxon>
    </lineage>
</organism>
<sequence>VCKSLGAGRQYRVLKKHLPKTITCIPYTFDTSFDGAFIMNRYNWMEDEKSRSMIFGEYLRNVCYGRKGGIEPPEKEVQGLEEYVSYYYNLA</sequence>
<proteinExistence type="predicted"/>
<gene>
    <name evidence="1" type="ORF">FC699_24595</name>
</gene>
<comment type="caution">
    <text evidence="1">The sequence shown here is derived from an EMBL/GenBank/DDBJ whole genome shotgun (WGS) entry which is preliminary data.</text>
</comment>
<evidence type="ECO:0000313" key="1">
    <source>
        <dbReference type="EMBL" id="TKI90163.1"/>
    </source>
</evidence>
<accession>A0A4V5TTI8</accession>
<evidence type="ECO:0000313" key="2">
    <source>
        <dbReference type="Proteomes" id="UP000305222"/>
    </source>
</evidence>
<dbReference type="EMBL" id="SZON01001680">
    <property type="protein sequence ID" value="TKI90163.1"/>
    <property type="molecule type" value="Genomic_DNA"/>
</dbReference>
<name>A0A4V5TTI8_9BACI</name>